<dbReference type="EMBL" id="JACSDY010000009">
    <property type="protein sequence ID" value="KAF7420123.1"/>
    <property type="molecule type" value="Genomic_DNA"/>
</dbReference>
<evidence type="ECO:0000313" key="1">
    <source>
        <dbReference type="EMBL" id="KAF7420123.1"/>
    </source>
</evidence>
<evidence type="ECO:0000313" key="2">
    <source>
        <dbReference type="Proteomes" id="UP000600918"/>
    </source>
</evidence>
<dbReference type="Proteomes" id="UP000600918">
    <property type="component" value="Unassembled WGS sequence"/>
</dbReference>
<reference evidence="1" key="1">
    <citation type="journal article" date="2020" name="G3 (Bethesda)">
        <title>High-Quality Assemblies for Three Invasive Social Wasps from the &lt;i&gt;Vespula&lt;/i&gt; Genus.</title>
        <authorList>
            <person name="Harrop T.W.R."/>
            <person name="Guhlin J."/>
            <person name="McLaughlin G.M."/>
            <person name="Permina E."/>
            <person name="Stockwell P."/>
            <person name="Gilligan J."/>
            <person name="Le Lec M.F."/>
            <person name="Gruber M.A.M."/>
            <person name="Quinn O."/>
            <person name="Lovegrove M."/>
            <person name="Duncan E.J."/>
            <person name="Remnant E.J."/>
            <person name="Van Eeckhoven J."/>
            <person name="Graham B."/>
            <person name="Knapp R.A."/>
            <person name="Langford K.W."/>
            <person name="Kronenberg Z."/>
            <person name="Press M.O."/>
            <person name="Eacker S.M."/>
            <person name="Wilson-Rankin E.E."/>
            <person name="Purcell J."/>
            <person name="Lester P.J."/>
            <person name="Dearden P.K."/>
        </authorList>
    </citation>
    <scope>NUCLEOTIDE SEQUENCE</scope>
    <source>
        <strain evidence="1">Volc-1</strain>
    </source>
</reference>
<name>A0A834NX09_VESPE</name>
<organism evidence="1 2">
    <name type="scientific">Vespula pensylvanica</name>
    <name type="common">Western yellow jacket</name>
    <name type="synonym">Wasp</name>
    <dbReference type="NCBI Taxonomy" id="30213"/>
    <lineage>
        <taxon>Eukaryota</taxon>
        <taxon>Metazoa</taxon>
        <taxon>Ecdysozoa</taxon>
        <taxon>Arthropoda</taxon>
        <taxon>Hexapoda</taxon>
        <taxon>Insecta</taxon>
        <taxon>Pterygota</taxon>
        <taxon>Neoptera</taxon>
        <taxon>Endopterygota</taxon>
        <taxon>Hymenoptera</taxon>
        <taxon>Apocrita</taxon>
        <taxon>Aculeata</taxon>
        <taxon>Vespoidea</taxon>
        <taxon>Vespidae</taxon>
        <taxon>Vespinae</taxon>
        <taxon>Vespula</taxon>
    </lineage>
</organism>
<sequence length="91" mass="10810">MELVEAFTEIKLSVLMWPAQIGHFHGRYKTNLDIHAYIDIYIYVIELWGTTAKSHINKMEALQSIILRTMVNALWYVRNEDLRKDLYIDSH</sequence>
<protein>
    <submittedName>
        <fullName evidence="1">Uncharacterized protein</fullName>
    </submittedName>
</protein>
<gene>
    <name evidence="1" type="ORF">H0235_010420</name>
</gene>
<proteinExistence type="predicted"/>
<dbReference type="AlphaFoldDB" id="A0A834NX09"/>
<comment type="caution">
    <text evidence="1">The sequence shown here is derived from an EMBL/GenBank/DDBJ whole genome shotgun (WGS) entry which is preliminary data.</text>
</comment>
<accession>A0A834NX09</accession>
<keyword evidence="2" id="KW-1185">Reference proteome</keyword>